<evidence type="ECO:0000313" key="8">
    <source>
        <dbReference type="Proteomes" id="UP000318017"/>
    </source>
</evidence>
<dbReference type="AlphaFoldDB" id="A0A518GD43"/>
<feature type="transmembrane region" description="Helical" evidence="6">
    <location>
        <begin position="185"/>
        <end position="205"/>
    </location>
</feature>
<dbReference type="PIRSF" id="PIRSF035875">
    <property type="entry name" value="RNase_BN"/>
    <property type="match status" value="1"/>
</dbReference>
<evidence type="ECO:0000313" key="7">
    <source>
        <dbReference type="EMBL" id="QDV26503.1"/>
    </source>
</evidence>
<feature type="transmembrane region" description="Helical" evidence="6">
    <location>
        <begin position="250"/>
        <end position="272"/>
    </location>
</feature>
<evidence type="ECO:0000256" key="4">
    <source>
        <dbReference type="ARBA" id="ARBA00022989"/>
    </source>
</evidence>
<keyword evidence="2" id="KW-1003">Cell membrane</keyword>
<evidence type="ECO:0000256" key="1">
    <source>
        <dbReference type="ARBA" id="ARBA00004651"/>
    </source>
</evidence>
<dbReference type="PANTHER" id="PTHR30213:SF1">
    <property type="entry name" value="INNER MEMBRANE PROTEIN YHJD"/>
    <property type="match status" value="1"/>
</dbReference>
<reference evidence="7 8" key="1">
    <citation type="submission" date="2019-02" db="EMBL/GenBank/DDBJ databases">
        <title>Deep-cultivation of Planctomycetes and their phenomic and genomic characterization uncovers novel biology.</title>
        <authorList>
            <person name="Wiegand S."/>
            <person name="Jogler M."/>
            <person name="Boedeker C."/>
            <person name="Pinto D."/>
            <person name="Vollmers J."/>
            <person name="Rivas-Marin E."/>
            <person name="Kohn T."/>
            <person name="Peeters S.H."/>
            <person name="Heuer A."/>
            <person name="Rast P."/>
            <person name="Oberbeckmann S."/>
            <person name="Bunk B."/>
            <person name="Jeske O."/>
            <person name="Meyerdierks A."/>
            <person name="Storesund J.E."/>
            <person name="Kallscheuer N."/>
            <person name="Luecker S."/>
            <person name="Lage O.M."/>
            <person name="Pohl T."/>
            <person name="Merkel B.J."/>
            <person name="Hornburger P."/>
            <person name="Mueller R.-W."/>
            <person name="Bruemmer F."/>
            <person name="Labrenz M."/>
            <person name="Spormann A.M."/>
            <person name="Op den Camp H."/>
            <person name="Overmann J."/>
            <person name="Amann R."/>
            <person name="Jetten M.S.M."/>
            <person name="Mascher T."/>
            <person name="Medema M.H."/>
            <person name="Devos D.P."/>
            <person name="Kaster A.-K."/>
            <person name="Ovreas L."/>
            <person name="Rohde M."/>
            <person name="Galperin M.Y."/>
            <person name="Jogler C."/>
        </authorList>
    </citation>
    <scope>NUCLEOTIDE SEQUENCE [LARGE SCALE GENOMIC DNA]</scope>
    <source>
        <strain evidence="7 8">Q31a</strain>
    </source>
</reference>
<name>A0A518GD43_9BACT</name>
<dbReference type="KEGG" id="ahel:Q31a_48770"/>
<evidence type="ECO:0000256" key="5">
    <source>
        <dbReference type="ARBA" id="ARBA00023136"/>
    </source>
</evidence>
<keyword evidence="4 6" id="KW-1133">Transmembrane helix</keyword>
<keyword evidence="3 6" id="KW-0812">Transmembrane</keyword>
<evidence type="ECO:0000256" key="3">
    <source>
        <dbReference type="ARBA" id="ARBA00022692"/>
    </source>
</evidence>
<evidence type="ECO:0000256" key="6">
    <source>
        <dbReference type="SAM" id="Phobius"/>
    </source>
</evidence>
<keyword evidence="5 6" id="KW-0472">Membrane</keyword>
<evidence type="ECO:0000256" key="2">
    <source>
        <dbReference type="ARBA" id="ARBA00022475"/>
    </source>
</evidence>
<dbReference type="PANTHER" id="PTHR30213">
    <property type="entry name" value="INNER MEMBRANE PROTEIN YHJD"/>
    <property type="match status" value="1"/>
</dbReference>
<dbReference type="Pfam" id="PF03631">
    <property type="entry name" value="Virul_fac_BrkB"/>
    <property type="match status" value="1"/>
</dbReference>
<protein>
    <submittedName>
        <fullName evidence="7">Uncharacterized protein</fullName>
    </submittedName>
</protein>
<feature type="transmembrane region" description="Helical" evidence="6">
    <location>
        <begin position="142"/>
        <end position="165"/>
    </location>
</feature>
<dbReference type="RefSeq" id="WP_145082690.1">
    <property type="nucleotide sequence ID" value="NZ_CP036298.1"/>
</dbReference>
<dbReference type="EMBL" id="CP036298">
    <property type="protein sequence ID" value="QDV26503.1"/>
    <property type="molecule type" value="Genomic_DNA"/>
</dbReference>
<feature type="transmembrane region" description="Helical" evidence="6">
    <location>
        <begin position="20"/>
        <end position="40"/>
    </location>
</feature>
<feature type="transmembrane region" description="Helical" evidence="6">
    <location>
        <begin position="217"/>
        <end position="238"/>
    </location>
</feature>
<dbReference type="NCBIfam" id="TIGR00765">
    <property type="entry name" value="yihY_not_rbn"/>
    <property type="match status" value="1"/>
</dbReference>
<dbReference type="OrthoDB" id="9797028at2"/>
<dbReference type="Proteomes" id="UP000318017">
    <property type="component" value="Chromosome"/>
</dbReference>
<keyword evidence="8" id="KW-1185">Reference proteome</keyword>
<organism evidence="7 8">
    <name type="scientific">Aureliella helgolandensis</name>
    <dbReference type="NCBI Taxonomy" id="2527968"/>
    <lineage>
        <taxon>Bacteria</taxon>
        <taxon>Pseudomonadati</taxon>
        <taxon>Planctomycetota</taxon>
        <taxon>Planctomycetia</taxon>
        <taxon>Pirellulales</taxon>
        <taxon>Pirellulaceae</taxon>
        <taxon>Aureliella</taxon>
    </lineage>
</organism>
<dbReference type="GO" id="GO:0005886">
    <property type="term" value="C:plasma membrane"/>
    <property type="evidence" value="ECO:0007669"/>
    <property type="project" value="UniProtKB-SubCell"/>
</dbReference>
<proteinExistence type="predicted"/>
<sequence length="295" mass="32620">MLSTVRKAIEQFSRDDCPTLAASLAYYTLFAMPPLLYLLVSIVSLGMSITYEHDQAVDRARAFMEQQAAQLIGNQAAAQEIGTIIRNSSNPNGTWWKSFLSLAGVLVGATGLLTVLQSSLNRVWRVQPREGAFTKRFLLKRLLSLAMILVFGLLLLISFVVATVLNLLTEYLTQQMGVEGNWPALVNQLVSFASTWLFFAAVFRWMPDALVSWHSALVGGLFTVVLFTLGRWALFTYLSYSNPGQELGSAAASLVVILLWVYYSSLILLFGAEFTFNLNSQLATPENGAERTTPK</sequence>
<dbReference type="InterPro" id="IPR017039">
    <property type="entry name" value="Virul_fac_BrkB"/>
</dbReference>
<accession>A0A518GD43</accession>
<feature type="transmembrane region" description="Helical" evidence="6">
    <location>
        <begin position="99"/>
        <end position="121"/>
    </location>
</feature>
<gene>
    <name evidence="7" type="ORF">Q31a_48770</name>
</gene>
<comment type="subcellular location">
    <subcellularLocation>
        <location evidence="1">Cell membrane</location>
        <topology evidence="1">Multi-pass membrane protein</topology>
    </subcellularLocation>
</comment>